<gene>
    <name evidence="1" type="ORF">HPC62_11745</name>
</gene>
<dbReference type="Proteomes" id="UP000505210">
    <property type="component" value="Chromosome"/>
</dbReference>
<name>A0A6M8BD31_9CYAN</name>
<dbReference type="EMBL" id="CP053661">
    <property type="protein sequence ID" value="QKD82767.1"/>
    <property type="molecule type" value="Genomic_DNA"/>
</dbReference>
<dbReference type="InterPro" id="IPR014951">
    <property type="entry name" value="DUF1822"/>
</dbReference>
<keyword evidence="2" id="KW-1185">Reference proteome</keyword>
<protein>
    <submittedName>
        <fullName evidence="1">DUF1822 family protein</fullName>
    </submittedName>
</protein>
<evidence type="ECO:0000313" key="2">
    <source>
        <dbReference type="Proteomes" id="UP000505210"/>
    </source>
</evidence>
<proteinExistence type="predicted"/>
<dbReference type="AlphaFoldDB" id="A0A6M8BD31"/>
<accession>A0A6M8BD31</accession>
<dbReference type="KEGG" id="theu:HPC62_11745"/>
<dbReference type="RefSeq" id="WP_172355867.1">
    <property type="nucleotide sequence ID" value="NZ_CP053661.1"/>
</dbReference>
<sequence>MTYYIIDSDSDLLGHFLKPDALILTPEHIDWAIALSHVLSPSLPTEAQQWQTYLDALALVGFAQWIEKHAPELDLRNDWLSGFEPREIDSIPIRRLEGVPASEQIDSLRWVRVGDFRLYLTVTEVFQDGAIALPQRILDSSNSSDNLPHFFVLMEVLEDIDQVRVYGHLRQDQLIQHQQTAALALDDDHHYSVPLAWFDPQPESLLLLLRCVEPEAIALRTAQRVAPPAAPYITSPLQGLTQRAINVGRWLNHQLDELAQELSWVLLPPPALSPGLRSSSLPASPVEPFDALLTEFIQRSDLQLPADARGAYRNFEWEGLPLRLYVVTWETVMDGEPTWGLLLFLGAQPNASLPLGIQLEIHDDVLVLEQTAITDAAQDYLYACVLGNLNEQFWATIRLTNGASTTLPPFRFVQE</sequence>
<organism evidence="1 2">
    <name type="scientific">Thermoleptolyngbya sichuanensis A183</name>
    <dbReference type="NCBI Taxonomy" id="2737172"/>
    <lineage>
        <taxon>Bacteria</taxon>
        <taxon>Bacillati</taxon>
        <taxon>Cyanobacteriota</taxon>
        <taxon>Cyanophyceae</taxon>
        <taxon>Oculatellales</taxon>
        <taxon>Oculatellaceae</taxon>
        <taxon>Thermoleptolyngbya</taxon>
        <taxon>Thermoleptolyngbya sichuanensis</taxon>
    </lineage>
</organism>
<reference evidence="1 2" key="1">
    <citation type="submission" date="2020-05" db="EMBL/GenBank/DDBJ databases">
        <title>Complete genome sequence of of a novel Thermoleptolyngbya strain isolated from hot springs of Ganzi, Sichuan China.</title>
        <authorList>
            <person name="Tang J."/>
            <person name="Daroch M."/>
            <person name="Li L."/>
            <person name="Waleron K."/>
            <person name="Waleron M."/>
            <person name="Waleron M."/>
        </authorList>
    </citation>
    <scope>NUCLEOTIDE SEQUENCE [LARGE SCALE GENOMIC DNA]</scope>
    <source>
        <strain evidence="1 2">PKUAC-SCTA183</strain>
    </source>
</reference>
<evidence type="ECO:0000313" key="1">
    <source>
        <dbReference type="EMBL" id="QKD82767.1"/>
    </source>
</evidence>
<dbReference type="Pfam" id="PF08852">
    <property type="entry name" value="DUF1822"/>
    <property type="match status" value="1"/>
</dbReference>